<dbReference type="RefSeq" id="XP_009058561.1">
    <property type="nucleotide sequence ID" value="XM_009060313.1"/>
</dbReference>
<protein>
    <submittedName>
        <fullName evidence="1">Uncharacterized protein</fullName>
    </submittedName>
</protein>
<dbReference type="Proteomes" id="UP000030746">
    <property type="component" value="Unassembled WGS sequence"/>
</dbReference>
<dbReference type="CTD" id="20243394"/>
<evidence type="ECO:0000313" key="2">
    <source>
        <dbReference type="Proteomes" id="UP000030746"/>
    </source>
</evidence>
<accession>V4A6W0</accession>
<reference evidence="1 2" key="1">
    <citation type="journal article" date="2013" name="Nature">
        <title>Insights into bilaterian evolution from three spiralian genomes.</title>
        <authorList>
            <person name="Simakov O."/>
            <person name="Marletaz F."/>
            <person name="Cho S.J."/>
            <person name="Edsinger-Gonzales E."/>
            <person name="Havlak P."/>
            <person name="Hellsten U."/>
            <person name="Kuo D.H."/>
            <person name="Larsson T."/>
            <person name="Lv J."/>
            <person name="Arendt D."/>
            <person name="Savage R."/>
            <person name="Osoegawa K."/>
            <person name="de Jong P."/>
            <person name="Grimwood J."/>
            <person name="Chapman J.A."/>
            <person name="Shapiro H."/>
            <person name="Aerts A."/>
            <person name="Otillar R.P."/>
            <person name="Terry A.Y."/>
            <person name="Boore J.L."/>
            <person name="Grigoriev I.V."/>
            <person name="Lindberg D.R."/>
            <person name="Seaver E.C."/>
            <person name="Weisblat D.A."/>
            <person name="Putnam N.H."/>
            <person name="Rokhsar D.S."/>
        </authorList>
    </citation>
    <scope>NUCLEOTIDE SEQUENCE [LARGE SCALE GENOMIC DNA]</scope>
</reference>
<dbReference type="HOGENOM" id="CLU_2148688_0_0_1"/>
<gene>
    <name evidence="1" type="ORF">LOTGIDRAFT_175801</name>
</gene>
<organism evidence="1 2">
    <name type="scientific">Lottia gigantea</name>
    <name type="common">Giant owl limpet</name>
    <dbReference type="NCBI Taxonomy" id="225164"/>
    <lineage>
        <taxon>Eukaryota</taxon>
        <taxon>Metazoa</taxon>
        <taxon>Spiralia</taxon>
        <taxon>Lophotrochozoa</taxon>
        <taxon>Mollusca</taxon>
        <taxon>Gastropoda</taxon>
        <taxon>Patellogastropoda</taxon>
        <taxon>Lottioidea</taxon>
        <taxon>Lottiidae</taxon>
        <taxon>Lottia</taxon>
    </lineage>
</organism>
<sequence length="112" mass="12499">MVFAPSKEDNPPIRLSSRENMIMVECGENMVGNGEDLLNFVFKAAMSAGGPSCLKYIAMIFVSEIDGSVFQIQVVVWFENIDLNFNTDVHSNMVFAPFYCIAPTNEDDPPIR</sequence>
<name>V4A6W0_LOTGI</name>
<dbReference type="EMBL" id="KB202329">
    <property type="protein sequence ID" value="ESO90755.1"/>
    <property type="molecule type" value="Genomic_DNA"/>
</dbReference>
<dbReference type="GeneID" id="20243394"/>
<dbReference type="KEGG" id="lgi:LOTGIDRAFT_175801"/>
<evidence type="ECO:0000313" key="1">
    <source>
        <dbReference type="EMBL" id="ESO90755.1"/>
    </source>
</evidence>
<proteinExistence type="predicted"/>
<dbReference type="AlphaFoldDB" id="V4A6W0"/>
<keyword evidence="2" id="KW-1185">Reference proteome</keyword>